<dbReference type="STRING" id="168384.SAMN05660368_02164"/>
<evidence type="ECO:0000256" key="2">
    <source>
        <dbReference type="ARBA" id="ARBA00023015"/>
    </source>
</evidence>
<accession>C6LAD5</accession>
<dbReference type="PANTHER" id="PTHR43133">
    <property type="entry name" value="RNA POLYMERASE ECF-TYPE SIGMA FACTO"/>
    <property type="match status" value="1"/>
</dbReference>
<reference evidence="8" key="1">
    <citation type="submission" date="2009-07" db="EMBL/GenBank/DDBJ databases">
        <authorList>
            <person name="Weinstock G."/>
            <person name="Sodergren E."/>
            <person name="Clifton S."/>
            <person name="Fulton L."/>
            <person name="Fulton B."/>
            <person name="Courtney L."/>
            <person name="Fronick C."/>
            <person name="Harrison M."/>
            <person name="Strong C."/>
            <person name="Farmer C."/>
            <person name="Delahaunty K."/>
            <person name="Markovic C."/>
            <person name="Hall O."/>
            <person name="Minx P."/>
            <person name="Tomlinson C."/>
            <person name="Mitreva M."/>
            <person name="Nelson J."/>
            <person name="Hou S."/>
            <person name="Wollam A."/>
            <person name="Pepin K.H."/>
            <person name="Johnson M."/>
            <person name="Bhonagiri V."/>
            <person name="Nash W.E."/>
            <person name="Warren W."/>
            <person name="Chinwalla A."/>
            <person name="Mardis E.R."/>
            <person name="Wilson R.K."/>
        </authorList>
    </citation>
    <scope>NUCLEOTIDE SEQUENCE [LARGE SCALE GENOMIC DNA]</scope>
    <source>
        <strain evidence="8">DSM 14469</strain>
    </source>
</reference>
<dbReference type="Gene3D" id="1.10.10.10">
    <property type="entry name" value="Winged helix-like DNA-binding domain superfamily/Winged helix DNA-binding domain"/>
    <property type="match status" value="1"/>
</dbReference>
<comment type="caution">
    <text evidence="8">The sequence shown here is derived from an EMBL/GenBank/DDBJ whole genome shotgun (WGS) entry which is preliminary data.</text>
</comment>
<keyword evidence="2" id="KW-0805">Transcription regulation</keyword>
<dbReference type="Pfam" id="PF08281">
    <property type="entry name" value="Sigma70_r4_2"/>
    <property type="match status" value="1"/>
</dbReference>
<gene>
    <name evidence="8" type="ORF">BRYFOR_05577</name>
</gene>
<dbReference type="InterPro" id="IPR036388">
    <property type="entry name" value="WH-like_DNA-bd_sf"/>
</dbReference>
<evidence type="ECO:0000259" key="6">
    <source>
        <dbReference type="Pfam" id="PF04542"/>
    </source>
</evidence>
<dbReference type="InterPro" id="IPR039425">
    <property type="entry name" value="RNA_pol_sigma-70-like"/>
</dbReference>
<dbReference type="InterPro" id="IPR013325">
    <property type="entry name" value="RNA_pol_sigma_r2"/>
</dbReference>
<proteinExistence type="inferred from homology"/>
<dbReference type="Gene3D" id="1.10.1740.10">
    <property type="match status" value="1"/>
</dbReference>
<keyword evidence="5" id="KW-0804">Transcription</keyword>
<comment type="similarity">
    <text evidence="1">Belongs to the sigma-70 factor family. ECF subfamily.</text>
</comment>
<dbReference type="PANTHER" id="PTHR43133:SF8">
    <property type="entry name" value="RNA POLYMERASE SIGMA FACTOR HI_1459-RELATED"/>
    <property type="match status" value="1"/>
</dbReference>
<dbReference type="AlphaFoldDB" id="C6LAD5"/>
<dbReference type="NCBIfam" id="TIGR02937">
    <property type="entry name" value="sigma70-ECF"/>
    <property type="match status" value="1"/>
</dbReference>
<dbReference type="GO" id="GO:0003677">
    <property type="term" value="F:DNA binding"/>
    <property type="evidence" value="ECO:0007669"/>
    <property type="project" value="UniProtKB-KW"/>
</dbReference>
<dbReference type="SUPFAM" id="SSF88659">
    <property type="entry name" value="Sigma3 and sigma4 domains of RNA polymerase sigma factors"/>
    <property type="match status" value="1"/>
</dbReference>
<feature type="domain" description="RNA polymerase sigma factor 70 region 4 type 2" evidence="7">
    <location>
        <begin position="127"/>
        <end position="179"/>
    </location>
</feature>
<keyword evidence="4" id="KW-0238">DNA-binding</keyword>
<keyword evidence="3" id="KW-0731">Sigma factor</keyword>
<dbReference type="Pfam" id="PF04542">
    <property type="entry name" value="Sigma70_r2"/>
    <property type="match status" value="1"/>
</dbReference>
<dbReference type="InterPro" id="IPR013249">
    <property type="entry name" value="RNA_pol_sigma70_r4_t2"/>
</dbReference>
<name>C6LAD5_9FIRM</name>
<evidence type="ECO:0000313" key="8">
    <source>
        <dbReference type="EMBL" id="EET62542.1"/>
    </source>
</evidence>
<dbReference type="InterPro" id="IPR014284">
    <property type="entry name" value="RNA_pol_sigma-70_dom"/>
</dbReference>
<protein>
    <submittedName>
        <fullName evidence="8">Sigma-70 region 2</fullName>
    </submittedName>
</protein>
<evidence type="ECO:0000256" key="4">
    <source>
        <dbReference type="ARBA" id="ARBA00023125"/>
    </source>
</evidence>
<dbReference type="EMBL" id="ACCL02000002">
    <property type="protein sequence ID" value="EET62542.1"/>
    <property type="molecule type" value="Genomic_DNA"/>
</dbReference>
<dbReference type="Proteomes" id="UP000005561">
    <property type="component" value="Unassembled WGS sequence"/>
</dbReference>
<dbReference type="RefSeq" id="WP_006860377.1">
    <property type="nucleotide sequence ID" value="NZ_ACCL02000002.1"/>
</dbReference>
<dbReference type="InterPro" id="IPR013324">
    <property type="entry name" value="RNA_pol_sigma_r3/r4-like"/>
</dbReference>
<feature type="domain" description="RNA polymerase sigma-70 region 2" evidence="6">
    <location>
        <begin position="22"/>
        <end position="86"/>
    </location>
</feature>
<organism evidence="8 9">
    <name type="scientific">Marvinbryantia formatexigens DSM 14469</name>
    <dbReference type="NCBI Taxonomy" id="478749"/>
    <lineage>
        <taxon>Bacteria</taxon>
        <taxon>Bacillati</taxon>
        <taxon>Bacillota</taxon>
        <taxon>Clostridia</taxon>
        <taxon>Lachnospirales</taxon>
        <taxon>Lachnospiraceae</taxon>
        <taxon>Marvinbryantia</taxon>
    </lineage>
</organism>
<dbReference type="eggNOG" id="COG1595">
    <property type="taxonomic scope" value="Bacteria"/>
</dbReference>
<evidence type="ECO:0000313" key="9">
    <source>
        <dbReference type="Proteomes" id="UP000005561"/>
    </source>
</evidence>
<evidence type="ECO:0000256" key="5">
    <source>
        <dbReference type="ARBA" id="ARBA00023163"/>
    </source>
</evidence>
<sequence>MDSDERLLWHMRKGDDAAIELFVRKYYPPVFQYCRRRAKDIYMAEDLTQETFERFFRNFSEYEHRGKTINYLYTIAGNLCRDFYKAGSGIELPAEDVNMLLAEISARQREDDGKLFYNPISSLAEQMDLENAISRLPEVYRESIVLYFFCGMKQKEIAEALNVKLRVVKYRIRKGRELLKKMLEEERLYDGAGTEGSTYQKND</sequence>
<dbReference type="InterPro" id="IPR007627">
    <property type="entry name" value="RNA_pol_sigma70_r2"/>
</dbReference>
<dbReference type="GO" id="GO:0016987">
    <property type="term" value="F:sigma factor activity"/>
    <property type="evidence" value="ECO:0007669"/>
    <property type="project" value="UniProtKB-KW"/>
</dbReference>
<dbReference type="SUPFAM" id="SSF88946">
    <property type="entry name" value="Sigma2 domain of RNA polymerase sigma factors"/>
    <property type="match status" value="1"/>
</dbReference>
<evidence type="ECO:0000256" key="1">
    <source>
        <dbReference type="ARBA" id="ARBA00010641"/>
    </source>
</evidence>
<evidence type="ECO:0000259" key="7">
    <source>
        <dbReference type="Pfam" id="PF08281"/>
    </source>
</evidence>
<evidence type="ECO:0000256" key="3">
    <source>
        <dbReference type="ARBA" id="ARBA00023082"/>
    </source>
</evidence>
<dbReference type="OrthoDB" id="1692185at2"/>
<dbReference type="CDD" id="cd06171">
    <property type="entry name" value="Sigma70_r4"/>
    <property type="match status" value="1"/>
</dbReference>
<keyword evidence="9" id="KW-1185">Reference proteome</keyword>
<dbReference type="GO" id="GO:0006352">
    <property type="term" value="P:DNA-templated transcription initiation"/>
    <property type="evidence" value="ECO:0007669"/>
    <property type="project" value="InterPro"/>
</dbReference>